<evidence type="ECO:0000313" key="3">
    <source>
        <dbReference type="EMBL" id="EPF70109.1"/>
    </source>
</evidence>
<dbReference type="Proteomes" id="UP000014568">
    <property type="component" value="Unassembled WGS sequence"/>
</dbReference>
<protein>
    <recommendedName>
        <fullName evidence="2">Fimbrial-type adhesion domain-containing protein</fullName>
    </recommendedName>
</protein>
<dbReference type="SUPFAM" id="SSF49401">
    <property type="entry name" value="Bacterial adhesins"/>
    <property type="match status" value="1"/>
</dbReference>
<evidence type="ECO:0000256" key="1">
    <source>
        <dbReference type="SAM" id="SignalP"/>
    </source>
</evidence>
<dbReference type="AlphaFoldDB" id="S3N751"/>
<dbReference type="eggNOG" id="COG3539">
    <property type="taxonomic scope" value="Bacteria"/>
</dbReference>
<dbReference type="EMBL" id="ATGI01000038">
    <property type="protein sequence ID" value="EPF70109.1"/>
    <property type="molecule type" value="Genomic_DNA"/>
</dbReference>
<dbReference type="Gene3D" id="2.60.40.1090">
    <property type="entry name" value="Fimbrial-type adhesion domain"/>
    <property type="match status" value="1"/>
</dbReference>
<feature type="domain" description="Fimbrial-type adhesion" evidence="2">
    <location>
        <begin position="42"/>
        <end position="189"/>
    </location>
</feature>
<dbReference type="PANTHER" id="PTHR33420">
    <property type="entry name" value="FIMBRIAL SUBUNIT ELFA-RELATED"/>
    <property type="match status" value="1"/>
</dbReference>
<feature type="chain" id="PRO_5004512306" description="Fimbrial-type adhesion domain-containing protein" evidence="1">
    <location>
        <begin position="36"/>
        <end position="189"/>
    </location>
</feature>
<sequence>MRIGVFDIKWYLKMNKLLGSLSLLSLCLYAGSSFAGTTGKVNFHGFVYGQTCQVKNTSENQHVFLPSVRSSSLMTAGATSTEQANFNIEFVNCTAGVTAGVKFDQINVNSTSGTLQNTYNGPFSANNVNIQIMANGQTIDLSQQDTSHYKEALVDDAVISYPFVARYYATGKATQGLVESYATFKVDYK</sequence>
<gene>
    <name evidence="3" type="ORF">F945_03126</name>
</gene>
<evidence type="ECO:0000313" key="4">
    <source>
        <dbReference type="Proteomes" id="UP000014568"/>
    </source>
</evidence>
<accession>S3N751</accession>
<name>S3N751_9GAMM</name>
<comment type="caution">
    <text evidence="3">The sequence shown here is derived from an EMBL/GenBank/DDBJ whole genome shotgun (WGS) entry which is preliminary data.</text>
</comment>
<reference evidence="3 4" key="1">
    <citation type="submission" date="2013-06" db="EMBL/GenBank/DDBJ databases">
        <title>The Genome Sequence of Acinetobacter rudis CIP 110305.</title>
        <authorList>
            <consortium name="The Broad Institute Genome Sequencing Platform"/>
            <consortium name="The Broad Institute Genome Sequencing Center for Infectious Disease"/>
            <person name="Cerqueira G."/>
            <person name="Feldgarden M."/>
            <person name="Courvalin P."/>
            <person name="Perichon B."/>
            <person name="Grillot-Courvalin C."/>
            <person name="Clermont D."/>
            <person name="Rocha E."/>
            <person name="Yoon E.-J."/>
            <person name="Nemec A."/>
            <person name="Young S.K."/>
            <person name="Zeng Q."/>
            <person name="Gargeya S."/>
            <person name="Fitzgerald M."/>
            <person name="Abouelleil A."/>
            <person name="Alvarado L."/>
            <person name="Berlin A.M."/>
            <person name="Chapman S.B."/>
            <person name="Dewar J."/>
            <person name="Goldberg J."/>
            <person name="Griggs A."/>
            <person name="Gujja S."/>
            <person name="Hansen M."/>
            <person name="Howarth C."/>
            <person name="Imamovic A."/>
            <person name="Larimer J."/>
            <person name="McCowan C."/>
            <person name="Murphy C."/>
            <person name="Pearson M."/>
            <person name="Priest M."/>
            <person name="Roberts A."/>
            <person name="Saif S."/>
            <person name="Shea T."/>
            <person name="Sykes S."/>
            <person name="Wortman J."/>
            <person name="Nusbaum C."/>
            <person name="Birren B."/>
        </authorList>
    </citation>
    <scope>NUCLEOTIDE SEQUENCE [LARGE SCALE GENOMIC DNA]</scope>
    <source>
        <strain evidence="3 4">CIP 110305</strain>
    </source>
</reference>
<keyword evidence="4" id="KW-1185">Reference proteome</keyword>
<organism evidence="3 4">
    <name type="scientific">Acinetobacter rudis CIP 110305</name>
    <dbReference type="NCBI Taxonomy" id="421052"/>
    <lineage>
        <taxon>Bacteria</taxon>
        <taxon>Pseudomonadati</taxon>
        <taxon>Pseudomonadota</taxon>
        <taxon>Gammaproteobacteria</taxon>
        <taxon>Moraxellales</taxon>
        <taxon>Moraxellaceae</taxon>
        <taxon>Acinetobacter</taxon>
    </lineage>
</organism>
<dbReference type="PANTHER" id="PTHR33420:SF10">
    <property type="entry name" value="FIMBRIAE MAJOR SUBUNIT"/>
    <property type="match status" value="1"/>
</dbReference>
<dbReference type="InterPro" id="IPR036937">
    <property type="entry name" value="Adhesion_dom_fimbrial_sf"/>
</dbReference>
<feature type="signal peptide" evidence="1">
    <location>
        <begin position="1"/>
        <end position="35"/>
    </location>
</feature>
<dbReference type="Pfam" id="PF00419">
    <property type="entry name" value="Fimbrial"/>
    <property type="match status" value="1"/>
</dbReference>
<dbReference type="HOGENOM" id="CLU_088965_2_4_6"/>
<dbReference type="STRING" id="632955.GCA_000829675_02477"/>
<dbReference type="InterPro" id="IPR050263">
    <property type="entry name" value="Bact_Fimbrial_Adh_Pro"/>
</dbReference>
<dbReference type="PATRIC" id="fig|421052.3.peg.3057"/>
<keyword evidence="1" id="KW-0732">Signal</keyword>
<dbReference type="InterPro" id="IPR008966">
    <property type="entry name" value="Adhesion_dom_sf"/>
</dbReference>
<dbReference type="InterPro" id="IPR000259">
    <property type="entry name" value="Adhesion_dom_fimbrial"/>
</dbReference>
<dbReference type="GO" id="GO:0043709">
    <property type="term" value="P:cell adhesion involved in single-species biofilm formation"/>
    <property type="evidence" value="ECO:0007669"/>
    <property type="project" value="TreeGrafter"/>
</dbReference>
<dbReference type="GO" id="GO:0009289">
    <property type="term" value="C:pilus"/>
    <property type="evidence" value="ECO:0007669"/>
    <property type="project" value="InterPro"/>
</dbReference>
<evidence type="ECO:0000259" key="2">
    <source>
        <dbReference type="Pfam" id="PF00419"/>
    </source>
</evidence>
<proteinExistence type="predicted"/>